<dbReference type="HAMAP" id="MF_01212">
    <property type="entry name" value="dGTPase_type2"/>
    <property type="match status" value="1"/>
</dbReference>
<dbReference type="InterPro" id="IPR003607">
    <property type="entry name" value="HD/PDEase_dom"/>
</dbReference>
<evidence type="ECO:0000256" key="1">
    <source>
        <dbReference type="ARBA" id="ARBA00022801"/>
    </source>
</evidence>
<dbReference type="NCBIfam" id="NF003701">
    <property type="entry name" value="PRK05318.1"/>
    <property type="match status" value="1"/>
</dbReference>
<evidence type="ECO:0000313" key="6">
    <source>
        <dbReference type="Proteomes" id="UP001201549"/>
    </source>
</evidence>
<dbReference type="InterPro" id="IPR023023">
    <property type="entry name" value="dNTPase_2"/>
</dbReference>
<protein>
    <recommendedName>
        <fullName evidence="2">Deoxyguanosinetriphosphate triphosphohydrolase-like protein</fullName>
    </recommendedName>
</protein>
<evidence type="ECO:0000256" key="3">
    <source>
        <dbReference type="SAM" id="MobiDB-lite"/>
    </source>
</evidence>
<dbReference type="InterPro" id="IPR026875">
    <property type="entry name" value="PHydrolase_assoc_dom"/>
</dbReference>
<feature type="compositionally biased region" description="Basic and acidic residues" evidence="3">
    <location>
        <begin position="1"/>
        <end position="15"/>
    </location>
</feature>
<sequence length="441" mass="50816">MDYWTERKRNSDEKYPRKRFNSDTADSQFQRDRARVIHSSAFRRLQSKTQILGIGENDFYRTRLTHSLEVAQIGSGISEYLSEKYSGNQDYTLWLPSLSLIEAIGLSHDLGHPPFGHGGEVALNFSMLKYGGFEGNGQTLRIVTKLSEYSPEHGMDLTRRTLLGLIKYPVPYSQSQNYKPISTPISSINLDNWHPPKCILDDEVDELDWILHEIPRSDKELFKSLSYGENLHAETKFKSFDTSIMELADDISYGVHDFEDGIALRLINENMWRCDVVEKIMEYSSNDIVKDIDFYTKNLFSDSNKKRKHAISKLIGHFISSVSIAENTDFETPLLRYQAILPGDSKAILKILKKFVMKRVIKTPEVQVLEYKGQQIVLKLFEVLKENPNRLLPSSTLHQYEIAENKERVLCDYIAGMTDNYATKLYHKLFTPSIGSIFDRL</sequence>
<feature type="region of interest" description="Disordered" evidence="3">
    <location>
        <begin position="1"/>
        <end position="26"/>
    </location>
</feature>
<reference evidence="6" key="1">
    <citation type="submission" date="2023-07" db="EMBL/GenBank/DDBJ databases">
        <title>Shewanella mangrovi sp. nov., an acetaldehyde- degrading bacterium isolated from mangrove sediment.</title>
        <authorList>
            <person name="Liu Y."/>
        </authorList>
    </citation>
    <scope>NUCLEOTIDE SEQUENCE [LARGE SCALE GENOMIC DNA]</scope>
    <source>
        <strain evidence="6">C32</strain>
    </source>
</reference>
<dbReference type="EMBL" id="JAKOGG010000005">
    <property type="protein sequence ID" value="MCS4556613.1"/>
    <property type="molecule type" value="Genomic_DNA"/>
</dbReference>
<dbReference type="InterPro" id="IPR006674">
    <property type="entry name" value="HD_domain"/>
</dbReference>
<keyword evidence="6" id="KW-1185">Reference proteome</keyword>
<gene>
    <name evidence="5" type="ORF">L9G74_09195</name>
</gene>
<dbReference type="PROSITE" id="PS51831">
    <property type="entry name" value="HD"/>
    <property type="match status" value="1"/>
</dbReference>
<comment type="similarity">
    <text evidence="2">Belongs to the dGTPase family. Type 2 subfamily.</text>
</comment>
<comment type="caution">
    <text evidence="5">The sequence shown here is derived from an EMBL/GenBank/DDBJ whole genome shotgun (WGS) entry which is preliminary data.</text>
</comment>
<evidence type="ECO:0000259" key="4">
    <source>
        <dbReference type="PROSITE" id="PS51831"/>
    </source>
</evidence>
<dbReference type="InterPro" id="IPR006261">
    <property type="entry name" value="dGTPase"/>
</dbReference>
<dbReference type="Pfam" id="PF01966">
    <property type="entry name" value="HD"/>
    <property type="match status" value="1"/>
</dbReference>
<dbReference type="RefSeq" id="WP_238896017.1">
    <property type="nucleotide sequence ID" value="NZ_JAKOGG010000005.1"/>
</dbReference>
<dbReference type="NCBIfam" id="NF041026">
    <property type="entry name" value="antiphage_dGTPase"/>
    <property type="match status" value="1"/>
</dbReference>
<dbReference type="InterPro" id="IPR050135">
    <property type="entry name" value="dGTPase-like"/>
</dbReference>
<dbReference type="Gene3D" id="1.10.3210.10">
    <property type="entry name" value="Hypothetical protein af1432"/>
    <property type="match status" value="1"/>
</dbReference>
<feature type="domain" description="HD" evidence="4">
    <location>
        <begin position="63"/>
        <end position="254"/>
    </location>
</feature>
<name>A0ABT2FK09_9GAMM</name>
<dbReference type="NCBIfam" id="TIGR01353">
    <property type="entry name" value="dGTP_triPase"/>
    <property type="match status" value="1"/>
</dbReference>
<organism evidence="5 6">
    <name type="scientific">Shewanella electrica</name>
    <dbReference type="NCBI Taxonomy" id="515560"/>
    <lineage>
        <taxon>Bacteria</taxon>
        <taxon>Pseudomonadati</taxon>
        <taxon>Pseudomonadota</taxon>
        <taxon>Gammaproteobacteria</taxon>
        <taxon>Alteromonadales</taxon>
        <taxon>Shewanellaceae</taxon>
        <taxon>Shewanella</taxon>
    </lineage>
</organism>
<dbReference type="SUPFAM" id="SSF109604">
    <property type="entry name" value="HD-domain/PDEase-like"/>
    <property type="match status" value="1"/>
</dbReference>
<dbReference type="CDD" id="cd00077">
    <property type="entry name" value="HDc"/>
    <property type="match status" value="1"/>
</dbReference>
<accession>A0ABT2FK09</accession>
<dbReference type="Proteomes" id="UP001201549">
    <property type="component" value="Unassembled WGS sequence"/>
</dbReference>
<proteinExistence type="inferred from homology"/>
<dbReference type="PANTHER" id="PTHR11373:SF40">
    <property type="entry name" value="DEOXYGUANOSINETRIPHOSPHATE TRIPHOSPHOHYDROLASE-LIKE PROTEIN 2"/>
    <property type="match status" value="1"/>
</dbReference>
<keyword evidence="1 2" id="KW-0378">Hydrolase</keyword>
<dbReference type="PANTHER" id="PTHR11373">
    <property type="entry name" value="DEOXYNUCLEOSIDE TRIPHOSPHATE TRIPHOSPHOHYDROLASE"/>
    <property type="match status" value="1"/>
</dbReference>
<evidence type="ECO:0000313" key="5">
    <source>
        <dbReference type="EMBL" id="MCS4556613.1"/>
    </source>
</evidence>
<dbReference type="SMART" id="SM00471">
    <property type="entry name" value="HDc"/>
    <property type="match status" value="1"/>
</dbReference>
<evidence type="ECO:0000256" key="2">
    <source>
        <dbReference type="HAMAP-Rule" id="MF_01212"/>
    </source>
</evidence>
<dbReference type="Pfam" id="PF13286">
    <property type="entry name" value="HD_assoc"/>
    <property type="match status" value="1"/>
</dbReference>